<dbReference type="PROSITE" id="PS51766">
    <property type="entry name" value="DOCKERIN"/>
    <property type="match status" value="1"/>
</dbReference>
<dbReference type="Gene3D" id="1.10.1330.10">
    <property type="entry name" value="Dockerin domain"/>
    <property type="match status" value="1"/>
</dbReference>
<dbReference type="PANTHER" id="PTHR22925:SF3">
    <property type="entry name" value="GLYCOSYL HYDROLASE FAMILY PROTEIN 43"/>
    <property type="match status" value="1"/>
</dbReference>
<dbReference type="RefSeq" id="WP_015558010.1">
    <property type="nucleotide sequence ID" value="NC_021039.1"/>
</dbReference>
<sequence length="724" mass="79532">MKLQKLFRKSVSALLAMVLGTGMLVSPSACPEPTAAAVGNTIYNDTFWKDTSGNNIYSQGGGVFQFGDTYYWYGVHYNGADTYAANPTKKVNDTSFRSVTCYSSKDLVNWKFENDVLTANTKNFGWTYWVGRMGVAYCAKTKKYVLVTQYNDSILFASCDTPTGNFQVETVQDQIQNVLKQGTGDQTLFVDDDGQAYLVCSNKGGRGHQYISKLRTSDFLYAEPAVEVAKGKGREGNCLFKYKGKYYFCASDLHGWNASHSYYMVADKITGPYSDWKVMEGTDEDFSYVTQTGFFYTVHGSKQETVLYCGDRWSDFAGNGIGYNQWVPLTVNGDKVTFHSLSEWSLNAQTGEWQVGAGNNYILNPTFEADRVSQTTLAGWKASGTGNSNKKGGRTGNWCARQWSDSAYKATMTQDVKLPNGTYTMRAWVRSTGGQNSAMLYVRGAGADKIINVNRKIDNWEEVTISDIQVTNGTVQIGIYSDAKAGNWLLVDDFSLVRDSSQPPVVEPDPIPDGKLIKSLNVYDKENAGDWSIQSGLNVGSQVFGDRTCKFTAVPELLQDAEWIRTACDSKKYAGEEACFTAAKDLTAYVAVDTRAEQNASAWLSGWEKTNMTLTDDGNPVVTYVVYQKDVKQDAAVTLGAINLNQAVNYVVLAAENTAEPVIPGDVNGDGMVNGMDLARMRRALLGQSLNRNALRRADLNGTGSVEIADAVVLTKFLLGGSKN</sequence>
<reference evidence="6" key="2">
    <citation type="submission" date="2010-03" db="EMBL/GenBank/DDBJ databases">
        <authorList>
            <person name="Pajon A."/>
        </authorList>
    </citation>
    <scope>NUCLEOTIDE SEQUENCE</scope>
    <source>
        <strain evidence="6">Type strain: 18P13</strain>
    </source>
</reference>
<dbReference type="CDD" id="cd14256">
    <property type="entry name" value="Dockerin_I"/>
    <property type="match status" value="1"/>
</dbReference>
<evidence type="ECO:0000256" key="1">
    <source>
        <dbReference type="ARBA" id="ARBA00009865"/>
    </source>
</evidence>
<dbReference type="InterPro" id="IPR016134">
    <property type="entry name" value="Dockerin_dom"/>
</dbReference>
<dbReference type="PROSITE" id="PS00018">
    <property type="entry name" value="EF_HAND_1"/>
    <property type="match status" value="1"/>
</dbReference>
<keyword evidence="3" id="KW-0326">Glycosidase</keyword>
<dbReference type="STRING" id="213810.RUM_09320"/>
<protein>
    <submittedName>
        <fullName evidence="6">Glycosyl hydrolases family 43./Dockerin type I repeat</fullName>
    </submittedName>
</protein>
<dbReference type="CAZy" id="GH43">
    <property type="family name" value="Glycoside Hydrolase Family 43"/>
</dbReference>
<dbReference type="Proteomes" id="UP000007054">
    <property type="component" value="Chromosome"/>
</dbReference>
<dbReference type="Pfam" id="PF00404">
    <property type="entry name" value="Dockerin_1"/>
    <property type="match status" value="1"/>
</dbReference>
<keyword evidence="7" id="KW-1185">Reference proteome</keyword>
<dbReference type="GeneID" id="83155696"/>
<evidence type="ECO:0000313" key="6">
    <source>
        <dbReference type="EMBL" id="CBL17103.1"/>
    </source>
</evidence>
<name>D4LBV8_RUMC1</name>
<dbReference type="AlphaFoldDB" id="D4LBV8"/>
<dbReference type="Pfam" id="PF04616">
    <property type="entry name" value="Glyco_hydro_43"/>
    <property type="match status" value="1"/>
</dbReference>
<dbReference type="HOGENOM" id="CLU_382121_0_0_9"/>
<dbReference type="SUPFAM" id="SSF75005">
    <property type="entry name" value="Arabinanase/levansucrase/invertase"/>
    <property type="match status" value="1"/>
</dbReference>
<dbReference type="KEGG" id="rch:RUM_09320"/>
<dbReference type="GO" id="GO:0004553">
    <property type="term" value="F:hydrolase activity, hydrolyzing O-glycosyl compounds"/>
    <property type="evidence" value="ECO:0007669"/>
    <property type="project" value="InterPro"/>
</dbReference>
<evidence type="ECO:0000259" key="5">
    <source>
        <dbReference type="PROSITE" id="PS51766"/>
    </source>
</evidence>
<dbReference type="GO" id="GO:0000272">
    <property type="term" value="P:polysaccharide catabolic process"/>
    <property type="evidence" value="ECO:0007669"/>
    <property type="project" value="InterPro"/>
</dbReference>
<evidence type="ECO:0000256" key="2">
    <source>
        <dbReference type="ARBA" id="ARBA00022801"/>
    </source>
</evidence>
<evidence type="ECO:0000256" key="3">
    <source>
        <dbReference type="ARBA" id="ARBA00023295"/>
    </source>
</evidence>
<dbReference type="InterPro" id="IPR006710">
    <property type="entry name" value="Glyco_hydro_43"/>
</dbReference>
<dbReference type="Gene3D" id="2.115.10.20">
    <property type="entry name" value="Glycosyl hydrolase domain, family 43"/>
    <property type="match status" value="1"/>
</dbReference>
<dbReference type="InterPro" id="IPR023296">
    <property type="entry name" value="Glyco_hydro_beta-prop_sf"/>
</dbReference>
<proteinExistence type="inferred from homology"/>
<evidence type="ECO:0000256" key="4">
    <source>
        <dbReference type="SAM" id="SignalP"/>
    </source>
</evidence>
<dbReference type="InterPro" id="IPR036439">
    <property type="entry name" value="Dockerin_dom_sf"/>
</dbReference>
<organism evidence="6 7">
    <name type="scientific">Ruminococcus champanellensis (strain DSM 18848 / JCM 17042 / KCTC 15320 / 18P13)</name>
    <dbReference type="NCBI Taxonomy" id="213810"/>
    <lineage>
        <taxon>Bacteria</taxon>
        <taxon>Bacillati</taxon>
        <taxon>Bacillota</taxon>
        <taxon>Clostridia</taxon>
        <taxon>Eubacteriales</taxon>
        <taxon>Oscillospiraceae</taxon>
        <taxon>Ruminococcus</taxon>
    </lineage>
</organism>
<feature type="chain" id="PRO_5038856823" evidence="4">
    <location>
        <begin position="32"/>
        <end position="724"/>
    </location>
</feature>
<dbReference type="EMBL" id="FP929052">
    <property type="protein sequence ID" value="CBL17103.1"/>
    <property type="molecule type" value="Genomic_DNA"/>
</dbReference>
<gene>
    <name evidence="6" type="ordered locus">RUM_09320</name>
</gene>
<keyword evidence="2 6" id="KW-0378">Hydrolase</keyword>
<reference evidence="6" key="1">
    <citation type="submission" date="2010-03" db="EMBL/GenBank/DDBJ databases">
        <title>The genome sequence of Ruminococcus sp. 18P13.</title>
        <authorList>
            <consortium name="metaHIT consortium -- http://www.metahit.eu/"/>
            <person name="Pajon A."/>
            <person name="Turner K."/>
            <person name="Parkhill J."/>
            <person name="Bernalier A."/>
        </authorList>
    </citation>
    <scope>NUCLEOTIDE SEQUENCE [LARGE SCALE GENOMIC DNA]</scope>
    <source>
        <strain evidence="6">Type strain: 18P13</strain>
    </source>
</reference>
<keyword evidence="4" id="KW-0732">Signal</keyword>
<feature type="domain" description="Dockerin" evidence="5">
    <location>
        <begin position="660"/>
        <end position="724"/>
    </location>
</feature>
<dbReference type="CDD" id="cd18823">
    <property type="entry name" value="GH43_RcAra43A-like"/>
    <property type="match status" value="1"/>
</dbReference>
<dbReference type="SUPFAM" id="SSF63446">
    <property type="entry name" value="Type I dockerin domain"/>
    <property type="match status" value="1"/>
</dbReference>
<comment type="similarity">
    <text evidence="1">Belongs to the glycosyl hydrolase 43 family.</text>
</comment>
<dbReference type="PANTHER" id="PTHR22925">
    <property type="entry name" value="GLYCOSYL HYDROLASE 43 FAMILY MEMBER"/>
    <property type="match status" value="1"/>
</dbReference>
<feature type="signal peptide" evidence="4">
    <location>
        <begin position="1"/>
        <end position="31"/>
    </location>
</feature>
<dbReference type="Gene3D" id="2.60.120.260">
    <property type="entry name" value="Galactose-binding domain-like"/>
    <property type="match status" value="1"/>
</dbReference>
<accession>D4LBV8</accession>
<dbReference type="InterPro" id="IPR002105">
    <property type="entry name" value="Dockerin_1_rpt"/>
</dbReference>
<dbReference type="PATRIC" id="fig|213810.4.peg.838"/>
<evidence type="ECO:0000313" key="7">
    <source>
        <dbReference type="Proteomes" id="UP000007054"/>
    </source>
</evidence>
<dbReference type="CAZy" id="CBM61">
    <property type="family name" value="Carbohydrate-Binding Module Family 61"/>
</dbReference>
<dbReference type="InterPro" id="IPR018247">
    <property type="entry name" value="EF_Hand_1_Ca_BS"/>
</dbReference>